<reference evidence="2" key="1">
    <citation type="submission" date="2022-11" db="UniProtKB">
        <authorList>
            <consortium name="WormBaseParasite"/>
        </authorList>
    </citation>
    <scope>IDENTIFICATION</scope>
</reference>
<evidence type="ECO:0000313" key="1">
    <source>
        <dbReference type="Proteomes" id="UP000887565"/>
    </source>
</evidence>
<organism evidence="1 2">
    <name type="scientific">Romanomermis culicivorax</name>
    <name type="common">Nematode worm</name>
    <dbReference type="NCBI Taxonomy" id="13658"/>
    <lineage>
        <taxon>Eukaryota</taxon>
        <taxon>Metazoa</taxon>
        <taxon>Ecdysozoa</taxon>
        <taxon>Nematoda</taxon>
        <taxon>Enoplea</taxon>
        <taxon>Dorylaimia</taxon>
        <taxon>Mermithida</taxon>
        <taxon>Mermithoidea</taxon>
        <taxon>Mermithidae</taxon>
        <taxon>Romanomermis</taxon>
    </lineage>
</organism>
<proteinExistence type="predicted"/>
<accession>A0A915KSJ3</accession>
<dbReference type="WBParaSite" id="nRc.2.0.1.t41075-RA">
    <property type="protein sequence ID" value="nRc.2.0.1.t41075-RA"/>
    <property type="gene ID" value="nRc.2.0.1.g41075"/>
</dbReference>
<dbReference type="Proteomes" id="UP000887565">
    <property type="component" value="Unplaced"/>
</dbReference>
<dbReference type="AlphaFoldDB" id="A0A915KSJ3"/>
<keyword evidence="1" id="KW-1185">Reference proteome</keyword>
<evidence type="ECO:0000313" key="2">
    <source>
        <dbReference type="WBParaSite" id="nRc.2.0.1.t41075-RA"/>
    </source>
</evidence>
<name>A0A915KSJ3_ROMCU</name>
<protein>
    <submittedName>
        <fullName evidence="2">Uncharacterized protein</fullName>
    </submittedName>
</protein>
<sequence length="62" mass="7279">ISFFNLVKLYFNREEWPLLINPLLHGIFFLFRRLMNKRQSVTIVLKKLAMVVNINMGLGTVA</sequence>